<dbReference type="Pfam" id="PF05272">
    <property type="entry name" value="VapE-like_dom"/>
    <property type="match status" value="1"/>
</dbReference>
<gene>
    <name evidence="3" type="ORF">SAMN05428953_12621</name>
</gene>
<dbReference type="AlphaFoldDB" id="A0A1G9GZG2"/>
<feature type="domain" description="Virulence-associated protein E-like" evidence="2">
    <location>
        <begin position="215"/>
        <end position="428"/>
    </location>
</feature>
<evidence type="ECO:0000313" key="4">
    <source>
        <dbReference type="Proteomes" id="UP000198894"/>
    </source>
</evidence>
<proteinExistence type="predicted"/>
<accession>A0A1G9GZG2</accession>
<reference evidence="4" key="1">
    <citation type="submission" date="2016-10" db="EMBL/GenBank/DDBJ databases">
        <authorList>
            <person name="Varghese N."/>
            <person name="Submissions S."/>
        </authorList>
    </citation>
    <scope>NUCLEOTIDE SEQUENCE [LARGE SCALE GENOMIC DNA]</scope>
    <source>
        <strain evidence="4">CGMCC 1.11022</strain>
    </source>
</reference>
<keyword evidence="4" id="KW-1185">Reference proteome</keyword>
<feature type="compositionally biased region" description="Low complexity" evidence="1">
    <location>
        <begin position="62"/>
        <end position="78"/>
    </location>
</feature>
<dbReference type="PANTHER" id="PTHR34985:SF1">
    <property type="entry name" value="SLR0554 PROTEIN"/>
    <property type="match status" value="1"/>
</dbReference>
<evidence type="ECO:0000313" key="3">
    <source>
        <dbReference type="EMBL" id="SDL06110.1"/>
    </source>
</evidence>
<evidence type="ECO:0000256" key="1">
    <source>
        <dbReference type="SAM" id="MobiDB-lite"/>
    </source>
</evidence>
<dbReference type="PANTHER" id="PTHR34985">
    <property type="entry name" value="SLR0554 PROTEIN"/>
    <property type="match status" value="1"/>
</dbReference>
<organism evidence="3 4">
    <name type="scientific">Mesorhizobium muleiense</name>
    <dbReference type="NCBI Taxonomy" id="1004279"/>
    <lineage>
        <taxon>Bacteria</taxon>
        <taxon>Pseudomonadati</taxon>
        <taxon>Pseudomonadota</taxon>
        <taxon>Alphaproteobacteria</taxon>
        <taxon>Hyphomicrobiales</taxon>
        <taxon>Phyllobacteriaceae</taxon>
        <taxon>Mesorhizobium</taxon>
    </lineage>
</organism>
<feature type="region of interest" description="Disordered" evidence="1">
    <location>
        <begin position="1"/>
        <end position="94"/>
    </location>
</feature>
<dbReference type="Proteomes" id="UP000198894">
    <property type="component" value="Unassembled WGS sequence"/>
</dbReference>
<protein>
    <submittedName>
        <fullName evidence="3">Virulence-associated protein E</fullName>
    </submittedName>
</protein>
<feature type="compositionally biased region" description="Polar residues" evidence="1">
    <location>
        <begin position="80"/>
        <end position="94"/>
    </location>
</feature>
<dbReference type="EMBL" id="FNEE01000026">
    <property type="protein sequence ID" value="SDL06110.1"/>
    <property type="molecule type" value="Genomic_DNA"/>
</dbReference>
<dbReference type="InterPro" id="IPR007936">
    <property type="entry name" value="VapE-like_dom"/>
</dbReference>
<sequence length="512" mass="57884">MTYSFSDWQAGKQPKKGWDCADAVDDGWSKDQLDAFMRATARPWSPPQQKPAGEPAERRELAAAPAKPASPSKPVPEARTVQQAQPEAATVTQLHTRKTVAADDGWQLGLICNEEGKIKPGVTKNWGLFLENHPETVGVFAFDAFKLRVMLMRRPPWEAKGSAWEPRAVQDRDYSEAVMWLEGRYMTPKASNIAAVIQTVAEHSSFDRLRDYLGGLEWDGKPRVKQFANDYLGCVGDNYAPIVSERWLISSVARGLKPGCKVDTMPIIEGPQGLLKSTALRALYGSEFFTDELSDIGSKDAMMELQGIWGLEVAEMHRFSAAETNAVKKFLSRQADRFRPPYGRSVIEVPRRVVLNGTINPEGNAYLRDPTGARRFWPLEARKINIDAIYRDRDQLWAEAVALFKAGAQWWVREEEQEAVEAEQEKRTDVDVWVDHIAPMLKTRTSITQLEIFEALGIPKKDADWKHSTRVGRIMKKLGWLTGRDRKDGEDRIVFRNPKGNLLAYGEEKLDW</sequence>
<evidence type="ECO:0000259" key="2">
    <source>
        <dbReference type="Pfam" id="PF05272"/>
    </source>
</evidence>
<name>A0A1G9GZG2_9HYPH</name>